<sequence length="333" mass="38618">MDGKEVKLIIGFIIYGKEIYKYLPYFLDSLKKQAYKDYKILAVDNSDMEDKDNESFDFIKKNYLEIKIEQAGKNLGFARAHNRIISQVMAAGAKYYLSLNSDMILEPDAIEKMVQAMEADGALGSASPKIFKWGFPNNRKTKIIDTCGIVLQPGLRFEDLGQEQKDDGRFDKAEILGPSGAAAMYRLSALEKVKTSPQPSPCRGEGEKSEYFDELIFMYKEDCDLAYRLFLSGYKSKFVSEAVVYHDRTISAKGNNNWQIALNRLNKSKQAKNWAFLNQHIIFIKYWKPQNFKNKLAIIWYALKMFLFVLIFEQYLLGQYVKLYKLRKRIIKY</sequence>
<evidence type="ECO:0000256" key="3">
    <source>
        <dbReference type="ARBA" id="ARBA00022679"/>
    </source>
</evidence>
<keyword evidence="4" id="KW-1133">Transmembrane helix</keyword>
<keyword evidence="2" id="KW-0328">Glycosyltransferase</keyword>
<dbReference type="SUPFAM" id="SSF53448">
    <property type="entry name" value="Nucleotide-diphospho-sugar transferases"/>
    <property type="match status" value="1"/>
</dbReference>
<dbReference type="PANTHER" id="PTHR43179:SF12">
    <property type="entry name" value="GALACTOFURANOSYLTRANSFERASE GLFT2"/>
    <property type="match status" value="1"/>
</dbReference>
<evidence type="ECO:0000313" key="7">
    <source>
        <dbReference type="Proteomes" id="UP000228896"/>
    </source>
</evidence>
<comment type="caution">
    <text evidence="6">The sequence shown here is derived from an EMBL/GenBank/DDBJ whole genome shotgun (WGS) entry which is preliminary data.</text>
</comment>
<dbReference type="EMBL" id="PETS01000120">
    <property type="protein sequence ID" value="PIV50568.1"/>
    <property type="molecule type" value="Genomic_DNA"/>
</dbReference>
<keyword evidence="4" id="KW-0812">Transmembrane</keyword>
<evidence type="ECO:0000313" key="6">
    <source>
        <dbReference type="EMBL" id="PIV50568.1"/>
    </source>
</evidence>
<gene>
    <name evidence="6" type="ORF">COS18_04690</name>
</gene>
<evidence type="ECO:0000256" key="1">
    <source>
        <dbReference type="ARBA" id="ARBA00006739"/>
    </source>
</evidence>
<keyword evidence="3" id="KW-0808">Transferase</keyword>
<keyword evidence="4" id="KW-0472">Membrane</keyword>
<dbReference type="Gene3D" id="3.90.550.10">
    <property type="entry name" value="Spore Coat Polysaccharide Biosynthesis Protein SpsA, Chain A"/>
    <property type="match status" value="1"/>
</dbReference>
<dbReference type="InterPro" id="IPR029044">
    <property type="entry name" value="Nucleotide-diphossugar_trans"/>
</dbReference>
<protein>
    <recommendedName>
        <fullName evidence="5">Glycosyltransferase 2-like domain-containing protein</fullName>
    </recommendedName>
</protein>
<comment type="similarity">
    <text evidence="1">Belongs to the glycosyltransferase 2 family.</text>
</comment>
<dbReference type="PANTHER" id="PTHR43179">
    <property type="entry name" value="RHAMNOSYLTRANSFERASE WBBL"/>
    <property type="match status" value="1"/>
</dbReference>
<dbReference type="Proteomes" id="UP000228896">
    <property type="component" value="Unassembled WGS sequence"/>
</dbReference>
<dbReference type="GO" id="GO:0016757">
    <property type="term" value="F:glycosyltransferase activity"/>
    <property type="evidence" value="ECO:0007669"/>
    <property type="project" value="UniProtKB-KW"/>
</dbReference>
<feature type="domain" description="Glycosyltransferase 2-like" evidence="5">
    <location>
        <begin position="17"/>
        <end position="193"/>
    </location>
</feature>
<dbReference type="InterPro" id="IPR001173">
    <property type="entry name" value="Glyco_trans_2-like"/>
</dbReference>
<accession>A0A2M7DLL2</accession>
<evidence type="ECO:0000256" key="4">
    <source>
        <dbReference type="SAM" id="Phobius"/>
    </source>
</evidence>
<organism evidence="6 7">
    <name type="scientific">Candidatus Falkowbacteria bacterium CG02_land_8_20_14_3_00_36_14</name>
    <dbReference type="NCBI Taxonomy" id="1974560"/>
    <lineage>
        <taxon>Bacteria</taxon>
        <taxon>Candidatus Falkowiibacteriota</taxon>
    </lineage>
</organism>
<feature type="transmembrane region" description="Helical" evidence="4">
    <location>
        <begin position="298"/>
        <end position="318"/>
    </location>
</feature>
<dbReference type="Pfam" id="PF00535">
    <property type="entry name" value="Glycos_transf_2"/>
    <property type="match status" value="1"/>
</dbReference>
<proteinExistence type="inferred from homology"/>
<name>A0A2M7DLL2_9BACT</name>
<reference evidence="7" key="1">
    <citation type="submission" date="2017-09" db="EMBL/GenBank/DDBJ databases">
        <title>Depth-based differentiation of microbial function through sediment-hosted aquifers and enrichment of novel symbionts in the deep terrestrial subsurface.</title>
        <authorList>
            <person name="Probst A.J."/>
            <person name="Ladd B."/>
            <person name="Jarett J.K."/>
            <person name="Geller-Mcgrath D.E."/>
            <person name="Sieber C.M.K."/>
            <person name="Emerson J.B."/>
            <person name="Anantharaman K."/>
            <person name="Thomas B.C."/>
            <person name="Malmstrom R."/>
            <person name="Stieglmeier M."/>
            <person name="Klingl A."/>
            <person name="Woyke T."/>
            <person name="Ryan C.M."/>
            <person name="Banfield J.F."/>
        </authorList>
    </citation>
    <scope>NUCLEOTIDE SEQUENCE [LARGE SCALE GENOMIC DNA]</scope>
</reference>
<evidence type="ECO:0000259" key="5">
    <source>
        <dbReference type="Pfam" id="PF00535"/>
    </source>
</evidence>
<evidence type="ECO:0000256" key="2">
    <source>
        <dbReference type="ARBA" id="ARBA00022676"/>
    </source>
</evidence>
<dbReference type="AlphaFoldDB" id="A0A2M7DLL2"/>